<dbReference type="InterPro" id="IPR036388">
    <property type="entry name" value="WH-like_DNA-bd_sf"/>
</dbReference>
<dbReference type="Proteomes" id="UP000053176">
    <property type="component" value="Unassembled WGS sequence"/>
</dbReference>
<evidence type="ECO:0000313" key="3">
    <source>
        <dbReference type="Proteomes" id="UP000053176"/>
    </source>
</evidence>
<dbReference type="EMBL" id="LPWA01000106">
    <property type="protein sequence ID" value="KUM26412.1"/>
    <property type="molecule type" value="Genomic_DNA"/>
</dbReference>
<feature type="domain" description="HTH arsR-type" evidence="1">
    <location>
        <begin position="15"/>
        <end position="94"/>
    </location>
</feature>
<gene>
    <name evidence="2" type="ORF">AU467_22055</name>
</gene>
<protein>
    <submittedName>
        <fullName evidence="2">ArsR family transcriptional regulator</fullName>
    </submittedName>
</protein>
<evidence type="ECO:0000313" key="2">
    <source>
        <dbReference type="EMBL" id="KUM26412.1"/>
    </source>
</evidence>
<dbReference type="InterPro" id="IPR001845">
    <property type="entry name" value="HTH_ArsR_DNA-bd_dom"/>
</dbReference>
<dbReference type="OrthoDB" id="7192471at2"/>
<evidence type="ECO:0000259" key="1">
    <source>
        <dbReference type="SMART" id="SM00418"/>
    </source>
</evidence>
<dbReference type="InterPro" id="IPR011991">
    <property type="entry name" value="ArsR-like_HTH"/>
</dbReference>
<name>A0A101KSV9_RHILI</name>
<dbReference type="SMART" id="SM00418">
    <property type="entry name" value="HTH_ARSR"/>
    <property type="match status" value="1"/>
</dbReference>
<reference evidence="2 3" key="1">
    <citation type="submission" date="2015-12" db="EMBL/GenBank/DDBJ databases">
        <title>Draft genome sequence of Mesorhizobium sp. UFLA 01-765, a multitolerant efficient symbiont and plant-growth promoting strain isolated from Zn-mining soil using Leucaena leucocephala as a trap plant.</title>
        <authorList>
            <person name="Rangel W.M."/>
            <person name="Thijs S."/>
            <person name="Longatti S.M."/>
            <person name="Moreira F.M."/>
            <person name="Weyens N."/>
            <person name="Vangronsveld J."/>
            <person name="Van Hamme J.D."/>
            <person name="Bottos E.M."/>
            <person name="Rineau F."/>
        </authorList>
    </citation>
    <scope>NUCLEOTIDE SEQUENCE [LARGE SCALE GENOMIC DNA]</scope>
    <source>
        <strain evidence="2 3">UFLA 01-765</strain>
    </source>
</reference>
<dbReference type="AlphaFoldDB" id="A0A101KSV9"/>
<dbReference type="Pfam" id="PF12840">
    <property type="entry name" value="HTH_20"/>
    <property type="match status" value="1"/>
</dbReference>
<dbReference type="CDD" id="cd00090">
    <property type="entry name" value="HTH_ARSR"/>
    <property type="match status" value="1"/>
</dbReference>
<organism evidence="2 3">
    <name type="scientific">Rhizobium loti</name>
    <name type="common">Mesorhizobium loti</name>
    <dbReference type="NCBI Taxonomy" id="381"/>
    <lineage>
        <taxon>Bacteria</taxon>
        <taxon>Pseudomonadati</taxon>
        <taxon>Pseudomonadota</taxon>
        <taxon>Alphaproteobacteria</taxon>
        <taxon>Hyphomicrobiales</taxon>
        <taxon>Phyllobacteriaceae</taxon>
        <taxon>Mesorhizobium</taxon>
    </lineage>
</organism>
<sequence>MTLPHPTADQISLPIVLAVLGDPTRLAIVRYLASKEGVPLNCSKFLDLASKTNLSYHLAKLREAGVTRSEAAGTSRLITLRRDDLDKRFPGLLDSVIAAASGDPALPAVGTSEVEIPV</sequence>
<dbReference type="Gene3D" id="1.10.10.10">
    <property type="entry name" value="Winged helix-like DNA-binding domain superfamily/Winged helix DNA-binding domain"/>
    <property type="match status" value="1"/>
</dbReference>
<dbReference type="PRINTS" id="PR00778">
    <property type="entry name" value="HTHARSR"/>
</dbReference>
<dbReference type="GO" id="GO:0003700">
    <property type="term" value="F:DNA-binding transcription factor activity"/>
    <property type="evidence" value="ECO:0007669"/>
    <property type="project" value="InterPro"/>
</dbReference>
<dbReference type="SUPFAM" id="SSF46785">
    <property type="entry name" value="Winged helix' DNA-binding domain"/>
    <property type="match status" value="1"/>
</dbReference>
<comment type="caution">
    <text evidence="2">The sequence shown here is derived from an EMBL/GenBank/DDBJ whole genome shotgun (WGS) entry which is preliminary data.</text>
</comment>
<proteinExistence type="predicted"/>
<dbReference type="InterPro" id="IPR036390">
    <property type="entry name" value="WH_DNA-bd_sf"/>
</dbReference>
<accession>A0A101KSV9</accession>